<dbReference type="GeneID" id="34459243"/>
<protein>
    <recommendedName>
        <fullName evidence="2">Beta-glucuronidase C-terminal domain-containing protein</fullName>
    </recommendedName>
</protein>
<evidence type="ECO:0000256" key="1">
    <source>
        <dbReference type="SAM" id="SignalP"/>
    </source>
</evidence>
<dbReference type="OrthoDB" id="2831684at2759"/>
<dbReference type="Gene3D" id="2.60.40.1180">
    <property type="entry name" value="Golgi alpha-mannosidase II"/>
    <property type="match status" value="1"/>
</dbReference>
<dbReference type="Proteomes" id="UP000184300">
    <property type="component" value="Unassembled WGS sequence"/>
</dbReference>
<evidence type="ECO:0000313" key="3">
    <source>
        <dbReference type="EMBL" id="OJJ79455.1"/>
    </source>
</evidence>
<dbReference type="Gene3D" id="3.20.20.80">
    <property type="entry name" value="Glycosidases"/>
    <property type="match status" value="1"/>
</dbReference>
<organism evidence="3 4">
    <name type="scientific">Aspergillus glaucus CBS 516.65</name>
    <dbReference type="NCBI Taxonomy" id="1160497"/>
    <lineage>
        <taxon>Eukaryota</taxon>
        <taxon>Fungi</taxon>
        <taxon>Dikarya</taxon>
        <taxon>Ascomycota</taxon>
        <taxon>Pezizomycotina</taxon>
        <taxon>Eurotiomycetes</taxon>
        <taxon>Eurotiomycetidae</taxon>
        <taxon>Eurotiales</taxon>
        <taxon>Aspergillaceae</taxon>
        <taxon>Aspergillus</taxon>
        <taxon>Aspergillus subgen. Aspergillus</taxon>
    </lineage>
</organism>
<dbReference type="InterPro" id="IPR052974">
    <property type="entry name" value="GH79_Enzymes"/>
</dbReference>
<dbReference type="PANTHER" id="PTHR36183">
    <property type="entry name" value="BETA-GLUCURONIDASE"/>
    <property type="match status" value="1"/>
</dbReference>
<sequence>MVLHRPSRLFGLSLLLQLGQGKADTVAVPSCPKDTEPVANDLQSFSIEFSYFPDFTGKKSHPNEFSRTLLGNLKDITGVAPVIRVGGTTQDRAEYHPSQKEPIRNIFENPDDDQPIKTDFGPGFFESYEVLGDFPYIHGLNFNLSLAQETSSTIAMCKLMNTKNLHLYELGNEINMEPTRYRPANYSMADYIREWNYKSTAIAAAYKKACGGPFPGMMAPSFILPSFDLADSTPWTIEGIYANGYDKNNLTREICAHQYMQENRPPQLPPATRLQRILMNHTNIVESLGPHIQRAKNLEYLDHPYVLGEMNSIANQGRDGESNVFGDALWLVDFSLWAAEHNIKRLNFHQGTSYRYASWQPILNKGIAPTTKPPYYGQIMVAMALGRSENMRIRNIPLSGHNEAAYALFDNSRLSKLVVLNMEAFNSTSGADSRSSQEYKFKVLGGSKSANVQRLIAPGSDVEKNVTFGGISYDYELEKGNAVVVDDMEETVEIEDGVLSITVPDSSAVLLTLD</sequence>
<evidence type="ECO:0000259" key="2">
    <source>
        <dbReference type="Pfam" id="PF16862"/>
    </source>
</evidence>
<keyword evidence="4" id="KW-1185">Reference proteome</keyword>
<dbReference type="VEuPathDB" id="FungiDB:ASPGLDRAFT_181030"/>
<accession>A0A1L9V6A0</accession>
<gene>
    <name evidence="3" type="ORF">ASPGLDRAFT_181030</name>
</gene>
<dbReference type="AlphaFoldDB" id="A0A1L9V6A0"/>
<proteinExistence type="predicted"/>
<name>A0A1L9V6A0_ASPGL</name>
<dbReference type="Pfam" id="PF16862">
    <property type="entry name" value="Glyco_hydro_79C"/>
    <property type="match status" value="1"/>
</dbReference>
<reference evidence="4" key="1">
    <citation type="journal article" date="2017" name="Genome Biol.">
        <title>Comparative genomics reveals high biological diversity and specific adaptations in the industrially and medically important fungal genus Aspergillus.</title>
        <authorList>
            <person name="de Vries R.P."/>
            <person name="Riley R."/>
            <person name="Wiebenga A."/>
            <person name="Aguilar-Osorio G."/>
            <person name="Amillis S."/>
            <person name="Uchima C.A."/>
            <person name="Anderluh G."/>
            <person name="Asadollahi M."/>
            <person name="Askin M."/>
            <person name="Barry K."/>
            <person name="Battaglia E."/>
            <person name="Bayram O."/>
            <person name="Benocci T."/>
            <person name="Braus-Stromeyer S.A."/>
            <person name="Caldana C."/>
            <person name="Canovas D."/>
            <person name="Cerqueira G.C."/>
            <person name="Chen F."/>
            <person name="Chen W."/>
            <person name="Choi C."/>
            <person name="Clum A."/>
            <person name="Dos Santos R.A."/>
            <person name="Damasio A.R."/>
            <person name="Diallinas G."/>
            <person name="Emri T."/>
            <person name="Fekete E."/>
            <person name="Flipphi M."/>
            <person name="Freyberg S."/>
            <person name="Gallo A."/>
            <person name="Gournas C."/>
            <person name="Habgood R."/>
            <person name="Hainaut M."/>
            <person name="Harispe M.L."/>
            <person name="Henrissat B."/>
            <person name="Hilden K.S."/>
            <person name="Hope R."/>
            <person name="Hossain A."/>
            <person name="Karabika E."/>
            <person name="Karaffa L."/>
            <person name="Karanyi Z."/>
            <person name="Krasevec N."/>
            <person name="Kuo A."/>
            <person name="Kusch H."/>
            <person name="LaButti K."/>
            <person name="Lagendijk E.L."/>
            <person name="Lapidus A."/>
            <person name="Levasseur A."/>
            <person name="Lindquist E."/>
            <person name="Lipzen A."/>
            <person name="Logrieco A.F."/>
            <person name="MacCabe A."/>
            <person name="Maekelae M.R."/>
            <person name="Malavazi I."/>
            <person name="Melin P."/>
            <person name="Meyer V."/>
            <person name="Mielnichuk N."/>
            <person name="Miskei M."/>
            <person name="Molnar A.P."/>
            <person name="Mule G."/>
            <person name="Ngan C.Y."/>
            <person name="Orejas M."/>
            <person name="Orosz E."/>
            <person name="Ouedraogo J.P."/>
            <person name="Overkamp K.M."/>
            <person name="Park H.-S."/>
            <person name="Perrone G."/>
            <person name="Piumi F."/>
            <person name="Punt P.J."/>
            <person name="Ram A.F."/>
            <person name="Ramon A."/>
            <person name="Rauscher S."/>
            <person name="Record E."/>
            <person name="Riano-Pachon D.M."/>
            <person name="Robert V."/>
            <person name="Roehrig J."/>
            <person name="Ruller R."/>
            <person name="Salamov A."/>
            <person name="Salih N.S."/>
            <person name="Samson R.A."/>
            <person name="Sandor E."/>
            <person name="Sanguinetti M."/>
            <person name="Schuetze T."/>
            <person name="Sepcic K."/>
            <person name="Shelest E."/>
            <person name="Sherlock G."/>
            <person name="Sophianopoulou V."/>
            <person name="Squina F.M."/>
            <person name="Sun H."/>
            <person name="Susca A."/>
            <person name="Todd R.B."/>
            <person name="Tsang A."/>
            <person name="Unkles S.E."/>
            <person name="van de Wiele N."/>
            <person name="van Rossen-Uffink D."/>
            <person name="Oliveira J.V."/>
            <person name="Vesth T.C."/>
            <person name="Visser J."/>
            <person name="Yu J.-H."/>
            <person name="Zhou M."/>
            <person name="Andersen M.R."/>
            <person name="Archer D.B."/>
            <person name="Baker S.E."/>
            <person name="Benoit I."/>
            <person name="Brakhage A.A."/>
            <person name="Braus G.H."/>
            <person name="Fischer R."/>
            <person name="Frisvad J.C."/>
            <person name="Goldman G.H."/>
            <person name="Houbraken J."/>
            <person name="Oakley B."/>
            <person name="Pocsi I."/>
            <person name="Scazzocchio C."/>
            <person name="Seiboth B."/>
            <person name="vanKuyk P.A."/>
            <person name="Wortman J."/>
            <person name="Dyer P.S."/>
            <person name="Grigoriev I.V."/>
        </authorList>
    </citation>
    <scope>NUCLEOTIDE SEQUENCE [LARGE SCALE GENOMIC DNA]</scope>
    <source>
        <strain evidence="4">CBS 516.65</strain>
    </source>
</reference>
<dbReference type="InterPro" id="IPR017853">
    <property type="entry name" value="GH"/>
</dbReference>
<dbReference type="PANTHER" id="PTHR36183:SF2">
    <property type="entry name" value="BETA-GLUCURONIDASE C-TERMINAL DOMAIN-CONTAINING PROTEIN"/>
    <property type="match status" value="1"/>
</dbReference>
<dbReference type="EMBL" id="KV878918">
    <property type="protein sequence ID" value="OJJ79455.1"/>
    <property type="molecule type" value="Genomic_DNA"/>
</dbReference>
<feature type="domain" description="Beta-glucuronidase C-terminal" evidence="2">
    <location>
        <begin position="405"/>
        <end position="510"/>
    </location>
</feature>
<dbReference type="InterPro" id="IPR013780">
    <property type="entry name" value="Glyco_hydro_b"/>
</dbReference>
<dbReference type="RefSeq" id="XP_022396153.1">
    <property type="nucleotide sequence ID" value="XM_022542982.1"/>
</dbReference>
<keyword evidence="1" id="KW-0732">Signal</keyword>
<evidence type="ECO:0000313" key="4">
    <source>
        <dbReference type="Proteomes" id="UP000184300"/>
    </source>
</evidence>
<dbReference type="InterPro" id="IPR031728">
    <property type="entry name" value="GlcAase_C"/>
</dbReference>
<dbReference type="SUPFAM" id="SSF51445">
    <property type="entry name" value="(Trans)glycosidases"/>
    <property type="match status" value="1"/>
</dbReference>
<feature type="chain" id="PRO_5009887829" description="Beta-glucuronidase C-terminal domain-containing protein" evidence="1">
    <location>
        <begin position="24"/>
        <end position="514"/>
    </location>
</feature>
<feature type="signal peptide" evidence="1">
    <location>
        <begin position="1"/>
        <end position="23"/>
    </location>
</feature>